<dbReference type="Gene3D" id="3.30.160.390">
    <property type="entry name" value="Integrase, DNA-binding domain"/>
    <property type="match status" value="1"/>
</dbReference>
<evidence type="ECO:0000313" key="8">
    <source>
        <dbReference type="EMBL" id="MCP8939402.1"/>
    </source>
</evidence>
<dbReference type="InterPro" id="IPR044068">
    <property type="entry name" value="CB"/>
</dbReference>
<evidence type="ECO:0000313" key="9">
    <source>
        <dbReference type="Proteomes" id="UP001205890"/>
    </source>
</evidence>
<evidence type="ECO:0000256" key="1">
    <source>
        <dbReference type="ARBA" id="ARBA00008857"/>
    </source>
</evidence>
<keyword evidence="3 5" id="KW-0238">DNA-binding</keyword>
<dbReference type="Proteomes" id="UP001205890">
    <property type="component" value="Unassembled WGS sequence"/>
</dbReference>
<comment type="caution">
    <text evidence="8">The sequence shown here is derived from an EMBL/GenBank/DDBJ whole genome shotgun (WGS) entry which is preliminary data.</text>
</comment>
<gene>
    <name evidence="8" type="ORF">NK718_12830</name>
</gene>
<dbReference type="CDD" id="cd00801">
    <property type="entry name" value="INT_P4_C"/>
    <property type="match status" value="1"/>
</dbReference>
<keyword evidence="4" id="KW-0233">DNA recombination</keyword>
<feature type="domain" description="Tyr recombinase" evidence="6">
    <location>
        <begin position="208"/>
        <end position="397"/>
    </location>
</feature>
<evidence type="ECO:0000256" key="3">
    <source>
        <dbReference type="ARBA" id="ARBA00023125"/>
    </source>
</evidence>
<dbReference type="Gene3D" id="1.10.443.10">
    <property type="entry name" value="Intergrase catalytic core"/>
    <property type="match status" value="1"/>
</dbReference>
<protein>
    <submittedName>
        <fullName evidence="8">Tyrosine-type recombinase/integrase</fullName>
    </submittedName>
</protein>
<keyword evidence="2" id="KW-0229">DNA integration</keyword>
<evidence type="ECO:0000259" key="6">
    <source>
        <dbReference type="PROSITE" id="PS51898"/>
    </source>
</evidence>
<organism evidence="8 9">
    <name type="scientific">Alsobacter ponti</name>
    <dbReference type="NCBI Taxonomy" id="2962936"/>
    <lineage>
        <taxon>Bacteria</taxon>
        <taxon>Pseudomonadati</taxon>
        <taxon>Pseudomonadota</taxon>
        <taxon>Alphaproteobacteria</taxon>
        <taxon>Hyphomicrobiales</taxon>
        <taxon>Alsobacteraceae</taxon>
        <taxon>Alsobacter</taxon>
    </lineage>
</organism>
<dbReference type="Pfam" id="PF22022">
    <property type="entry name" value="Phage_int_M"/>
    <property type="match status" value="1"/>
</dbReference>
<dbReference type="SUPFAM" id="SSF56349">
    <property type="entry name" value="DNA breaking-rejoining enzymes"/>
    <property type="match status" value="1"/>
</dbReference>
<dbReference type="Gene3D" id="1.10.150.130">
    <property type="match status" value="1"/>
</dbReference>
<evidence type="ECO:0000256" key="2">
    <source>
        <dbReference type="ARBA" id="ARBA00022908"/>
    </source>
</evidence>
<dbReference type="InterPro" id="IPR053876">
    <property type="entry name" value="Phage_int_M"/>
</dbReference>
<name>A0ABT1LD19_9HYPH</name>
<dbReference type="Pfam" id="PF00589">
    <property type="entry name" value="Phage_integrase"/>
    <property type="match status" value="1"/>
</dbReference>
<proteinExistence type="inferred from homology"/>
<dbReference type="InterPro" id="IPR050808">
    <property type="entry name" value="Phage_Integrase"/>
</dbReference>
<dbReference type="PANTHER" id="PTHR30629:SF2">
    <property type="entry name" value="PROPHAGE INTEGRASE INTS-RELATED"/>
    <property type="match status" value="1"/>
</dbReference>
<dbReference type="PANTHER" id="PTHR30629">
    <property type="entry name" value="PROPHAGE INTEGRASE"/>
    <property type="match status" value="1"/>
</dbReference>
<dbReference type="InterPro" id="IPR025166">
    <property type="entry name" value="Integrase_DNA_bind_dom"/>
</dbReference>
<dbReference type="InterPro" id="IPR010998">
    <property type="entry name" value="Integrase_recombinase_N"/>
</dbReference>
<dbReference type="RefSeq" id="WP_254742798.1">
    <property type="nucleotide sequence ID" value="NZ_JANCLU010000011.1"/>
</dbReference>
<feature type="domain" description="Core-binding (CB)" evidence="7">
    <location>
        <begin position="105"/>
        <end position="187"/>
    </location>
</feature>
<evidence type="ECO:0000259" key="7">
    <source>
        <dbReference type="PROSITE" id="PS51900"/>
    </source>
</evidence>
<dbReference type="PROSITE" id="PS51898">
    <property type="entry name" value="TYR_RECOMBINASE"/>
    <property type="match status" value="1"/>
</dbReference>
<dbReference type="Pfam" id="PF13356">
    <property type="entry name" value="Arm-DNA-bind_3"/>
    <property type="match status" value="1"/>
</dbReference>
<dbReference type="InterPro" id="IPR002104">
    <property type="entry name" value="Integrase_catalytic"/>
</dbReference>
<dbReference type="InterPro" id="IPR011010">
    <property type="entry name" value="DNA_brk_join_enz"/>
</dbReference>
<sequence length="408" mass="45366">MAKILTTKAVETAQPGPARREIPDGILPGLYLIVQPSGARSWAVRFRIDGRPRKHTLGAFPTVDLATARELGRAALTKVHAGVDPTDERNERRAAAKAARNATADLMHNVSEEFLKRHVRTKTRASSARETERILNVDVLPAWKGRRVQSITRRDVIALLDSVVDRGAPILANRVLAVVRRMFSWCVERGILEASPAAGVKAPSVERSRDRVLSDEELRVVLAAFDDIGWPFGPLFKVLLLTAQRRDEVGEMRWSEVDLGRRIWTIPRERAKNDQAHEVPLSEPVVAILKELPRIEGRAGFVFTTTGTTPLGGYSRAKSRLDGFVLARLRSENLDAEPLPRWTLHDLRRTAATNMARLGVSQIVVEKVINHISGSLSGVAGIYNRHSFADEKRAALVAWAKWVEELSQ</sequence>
<dbReference type="InterPro" id="IPR013762">
    <property type="entry name" value="Integrase-like_cat_sf"/>
</dbReference>
<dbReference type="InterPro" id="IPR038488">
    <property type="entry name" value="Integrase_DNA-bd_sf"/>
</dbReference>
<reference evidence="8 9" key="1">
    <citation type="submission" date="2022-07" db="EMBL/GenBank/DDBJ databases">
        <authorList>
            <person name="Li W.-J."/>
            <person name="Deng Q.-Q."/>
        </authorList>
    </citation>
    <scope>NUCLEOTIDE SEQUENCE [LARGE SCALE GENOMIC DNA]</scope>
    <source>
        <strain evidence="8 9">SYSU M60028</strain>
    </source>
</reference>
<evidence type="ECO:0000256" key="5">
    <source>
        <dbReference type="PROSITE-ProRule" id="PRU01248"/>
    </source>
</evidence>
<comment type="similarity">
    <text evidence="1">Belongs to the 'phage' integrase family.</text>
</comment>
<dbReference type="PROSITE" id="PS51900">
    <property type="entry name" value="CB"/>
    <property type="match status" value="1"/>
</dbReference>
<accession>A0ABT1LD19</accession>
<evidence type="ECO:0000256" key="4">
    <source>
        <dbReference type="ARBA" id="ARBA00023172"/>
    </source>
</evidence>
<dbReference type="EMBL" id="JANCLU010000011">
    <property type="protein sequence ID" value="MCP8939402.1"/>
    <property type="molecule type" value="Genomic_DNA"/>
</dbReference>
<keyword evidence="9" id="KW-1185">Reference proteome</keyword>